<feature type="compositionally biased region" description="Polar residues" evidence="2">
    <location>
        <begin position="261"/>
        <end position="280"/>
    </location>
</feature>
<feature type="region of interest" description="Disordered" evidence="2">
    <location>
        <begin position="257"/>
        <end position="295"/>
    </location>
</feature>
<dbReference type="EMBL" id="LFYR01001239">
    <property type="protein sequence ID" value="KMZ63371.1"/>
    <property type="molecule type" value="Genomic_DNA"/>
</dbReference>
<organism evidence="3 4">
    <name type="scientific">Zostera marina</name>
    <name type="common">Eelgrass</name>
    <dbReference type="NCBI Taxonomy" id="29655"/>
    <lineage>
        <taxon>Eukaryota</taxon>
        <taxon>Viridiplantae</taxon>
        <taxon>Streptophyta</taxon>
        <taxon>Embryophyta</taxon>
        <taxon>Tracheophyta</taxon>
        <taxon>Spermatophyta</taxon>
        <taxon>Magnoliopsida</taxon>
        <taxon>Liliopsida</taxon>
        <taxon>Zosteraceae</taxon>
        <taxon>Zostera</taxon>
    </lineage>
</organism>
<protein>
    <submittedName>
        <fullName evidence="3">Uncharacterized protein</fullName>
    </submittedName>
</protein>
<keyword evidence="1" id="KW-0175">Coiled coil</keyword>
<dbReference type="Proteomes" id="UP000036987">
    <property type="component" value="Unassembled WGS sequence"/>
</dbReference>
<name>A0A0K9P2U6_ZOSMR</name>
<gene>
    <name evidence="3" type="ORF">ZOSMA_410G00100</name>
</gene>
<comment type="caution">
    <text evidence="3">The sequence shown here is derived from an EMBL/GenBank/DDBJ whole genome shotgun (WGS) entry which is preliminary data.</text>
</comment>
<keyword evidence="4" id="KW-1185">Reference proteome</keyword>
<evidence type="ECO:0000313" key="3">
    <source>
        <dbReference type="EMBL" id="KMZ63371.1"/>
    </source>
</evidence>
<evidence type="ECO:0000256" key="1">
    <source>
        <dbReference type="SAM" id="Coils"/>
    </source>
</evidence>
<evidence type="ECO:0000256" key="2">
    <source>
        <dbReference type="SAM" id="MobiDB-lite"/>
    </source>
</evidence>
<evidence type="ECO:0000313" key="4">
    <source>
        <dbReference type="Proteomes" id="UP000036987"/>
    </source>
</evidence>
<reference evidence="4" key="1">
    <citation type="journal article" date="2016" name="Nature">
        <title>The genome of the seagrass Zostera marina reveals angiosperm adaptation to the sea.</title>
        <authorList>
            <person name="Olsen J.L."/>
            <person name="Rouze P."/>
            <person name="Verhelst B."/>
            <person name="Lin Y.-C."/>
            <person name="Bayer T."/>
            <person name="Collen J."/>
            <person name="Dattolo E."/>
            <person name="De Paoli E."/>
            <person name="Dittami S."/>
            <person name="Maumus F."/>
            <person name="Michel G."/>
            <person name="Kersting A."/>
            <person name="Lauritano C."/>
            <person name="Lohaus R."/>
            <person name="Toepel M."/>
            <person name="Tonon T."/>
            <person name="Vanneste K."/>
            <person name="Amirebrahimi M."/>
            <person name="Brakel J."/>
            <person name="Bostroem C."/>
            <person name="Chovatia M."/>
            <person name="Grimwood J."/>
            <person name="Jenkins J.W."/>
            <person name="Jueterbock A."/>
            <person name="Mraz A."/>
            <person name="Stam W.T."/>
            <person name="Tice H."/>
            <person name="Bornberg-Bauer E."/>
            <person name="Green P.J."/>
            <person name="Pearson G.A."/>
            <person name="Procaccini G."/>
            <person name="Duarte C.M."/>
            <person name="Schmutz J."/>
            <person name="Reusch T.B.H."/>
            <person name="Van de Peer Y."/>
        </authorList>
    </citation>
    <scope>NUCLEOTIDE SEQUENCE [LARGE SCALE GENOMIC DNA]</scope>
    <source>
        <strain evidence="4">cv. Finnish</strain>
    </source>
</reference>
<proteinExistence type="predicted"/>
<feature type="coiled-coil region" evidence="1">
    <location>
        <begin position="202"/>
        <end position="251"/>
    </location>
</feature>
<sequence length="295" mass="34643">MLWDDRKGEDIADRLHKKLSVIATDNKLFPMDIPWAKQNKNDLENIIQEIKREFNLRQSDDVHCFIKKTLDQFWSVNNNRLMQKYDLPGLSIDEITKNLPDHVMKDQFCNKLIMRRLEKRKVISEINEKIDEEILLPYESKKQFVDKLRYKRSDKDKAISEQNKKNPIIGMRESSSLASAANERFRMTSKGKNIATEDDSRAEILERKLEISQTKRKKEKSEMHRRMEMQEMQMEMQKKQMEAMINALKNSGINVPIIGTSEPSTSRPSTGFRRGSSSSYDIPENLDFDLHSEDI</sequence>
<accession>A0A0K9P2U6</accession>
<dbReference type="AlphaFoldDB" id="A0A0K9P2U6"/>